<dbReference type="PANTHER" id="PTHR10291">
    <property type="entry name" value="DEHYDRODOLICHYL DIPHOSPHATE SYNTHASE FAMILY MEMBER"/>
    <property type="match status" value="1"/>
</dbReference>
<accession>A0ABM1B844</accession>
<reference evidence="6" key="1">
    <citation type="submission" date="2025-08" db="UniProtKB">
        <authorList>
            <consortium name="RefSeq"/>
        </authorList>
    </citation>
    <scope>IDENTIFICATION</scope>
    <source>
        <tissue evidence="6">Muscle</tissue>
    </source>
</reference>
<evidence type="ECO:0000256" key="2">
    <source>
        <dbReference type="ARBA" id="ARBA00022679"/>
    </source>
</evidence>
<evidence type="ECO:0000313" key="6">
    <source>
        <dbReference type="RefSeq" id="XP_013776736.1"/>
    </source>
</evidence>
<dbReference type="InterPro" id="IPR001441">
    <property type="entry name" value="UPP_synth-like"/>
</dbReference>
<dbReference type="HAMAP" id="MF_01139">
    <property type="entry name" value="ISPT"/>
    <property type="match status" value="1"/>
</dbReference>
<evidence type="ECO:0000256" key="4">
    <source>
        <dbReference type="RuleBase" id="RU363018"/>
    </source>
</evidence>
<sequence>MLWFPKNKRTWLETFFINLLKAGPVPKHVALIMDGNRRYASKQGLEKTEGHACGFNKLAETLGWCLDLGIVEVTLYAFSIENFKRSEQEVNGLMELAREKFRKLLEEKDKIDEYGVCIRVFGNLSLLPKDIQQILAKVVLYSQKNNRLHLNLCMAYTARQEICTAIQALAEGVKDELLIPSDITEKLMERCLFTRHSTDPDLLIRTSGEVRLSDFLLWQSELSVLAFLQVLWPEFSIWHFFTAVLYYQHNYDAIQKAKKYAAEVKNEEEIEQFLLMVAGETSSSCPVQRQSTEVPQKDNQLLWEEREERIKNFLERLESKHLECLEHMRSGLCKQIPFSTFNMV</sequence>
<evidence type="ECO:0000256" key="3">
    <source>
        <dbReference type="ARBA" id="ARBA00047353"/>
    </source>
</evidence>
<dbReference type="PANTHER" id="PTHR10291:SF43">
    <property type="entry name" value="DEHYDRODOLICHYL DIPHOSPHATE SYNTHASE COMPLEX SUBUNIT DHDDS"/>
    <property type="match status" value="1"/>
</dbReference>
<dbReference type="RefSeq" id="XP_013776736.1">
    <property type="nucleotide sequence ID" value="XM_013921282.2"/>
</dbReference>
<keyword evidence="5" id="KW-1185">Reference proteome</keyword>
<dbReference type="InterPro" id="IPR036424">
    <property type="entry name" value="UPP_synth-like_sf"/>
</dbReference>
<keyword evidence="2 4" id="KW-0808">Transferase</keyword>
<comment type="catalytic activity">
    <reaction evidence="3">
        <text>n isopentenyl diphosphate + (2E,6E)-farnesyl diphosphate = a di-trans,poly-cis-polyprenyl diphosphate + n diphosphate</text>
        <dbReference type="Rhea" id="RHEA:53008"/>
        <dbReference type="Rhea" id="RHEA-COMP:19494"/>
        <dbReference type="ChEBI" id="CHEBI:33019"/>
        <dbReference type="ChEBI" id="CHEBI:128769"/>
        <dbReference type="ChEBI" id="CHEBI:136960"/>
        <dbReference type="ChEBI" id="CHEBI:175763"/>
        <dbReference type="EC" id="2.5.1.87"/>
    </reaction>
</comment>
<dbReference type="Proteomes" id="UP000694941">
    <property type="component" value="Unplaced"/>
</dbReference>
<dbReference type="SUPFAM" id="SSF64005">
    <property type="entry name" value="Undecaprenyl diphosphate synthase"/>
    <property type="match status" value="1"/>
</dbReference>
<dbReference type="NCBIfam" id="TIGR00055">
    <property type="entry name" value="uppS"/>
    <property type="match status" value="1"/>
</dbReference>
<organism evidence="5 6">
    <name type="scientific">Limulus polyphemus</name>
    <name type="common">Atlantic horseshoe crab</name>
    <dbReference type="NCBI Taxonomy" id="6850"/>
    <lineage>
        <taxon>Eukaryota</taxon>
        <taxon>Metazoa</taxon>
        <taxon>Ecdysozoa</taxon>
        <taxon>Arthropoda</taxon>
        <taxon>Chelicerata</taxon>
        <taxon>Merostomata</taxon>
        <taxon>Xiphosura</taxon>
        <taxon>Limulidae</taxon>
        <taxon>Limulus</taxon>
    </lineage>
</organism>
<dbReference type="Pfam" id="PF01255">
    <property type="entry name" value="Prenyltransf"/>
    <property type="match status" value="1"/>
</dbReference>
<gene>
    <name evidence="6" type="primary">LOC106461459</name>
</gene>
<dbReference type="Gene3D" id="3.40.1180.10">
    <property type="entry name" value="Decaprenyl diphosphate synthase-like"/>
    <property type="match status" value="1"/>
</dbReference>
<dbReference type="GeneID" id="106461459"/>
<proteinExistence type="inferred from homology"/>
<dbReference type="EC" id="2.5.1.-" evidence="4"/>
<evidence type="ECO:0000256" key="1">
    <source>
        <dbReference type="ARBA" id="ARBA00005432"/>
    </source>
</evidence>
<name>A0ABM1B844_LIMPO</name>
<dbReference type="CDD" id="cd00475">
    <property type="entry name" value="Cis_IPPS"/>
    <property type="match status" value="1"/>
</dbReference>
<protein>
    <recommendedName>
        <fullName evidence="4">Alkyl transferase</fullName>
        <ecNumber evidence="4">2.5.1.-</ecNumber>
    </recommendedName>
</protein>
<dbReference type="InterPro" id="IPR018520">
    <property type="entry name" value="UPP_synth-like_CS"/>
</dbReference>
<dbReference type="PROSITE" id="PS01066">
    <property type="entry name" value="UPP_SYNTHASE"/>
    <property type="match status" value="1"/>
</dbReference>
<evidence type="ECO:0000313" key="5">
    <source>
        <dbReference type="Proteomes" id="UP000694941"/>
    </source>
</evidence>
<comment type="similarity">
    <text evidence="1 4">Belongs to the UPP synthase family.</text>
</comment>